<dbReference type="EMBL" id="JAGGKQ010000005">
    <property type="protein sequence ID" value="MBP1922008.1"/>
    <property type="molecule type" value="Genomic_DNA"/>
</dbReference>
<name>A0A8T4GC47_9EURY</name>
<gene>
    <name evidence="3" type="ORF">J2751_001013</name>
</gene>
<accession>A0A8T4GC47</accession>
<evidence type="ECO:0000313" key="4">
    <source>
        <dbReference type="Proteomes" id="UP000823588"/>
    </source>
</evidence>
<reference evidence="3" key="1">
    <citation type="submission" date="2021-03" db="EMBL/GenBank/DDBJ databases">
        <title>Genomic Encyclopedia of Type Strains, Phase IV (KMG-IV): sequencing the most valuable type-strain genomes for metagenomic binning, comparative biology and taxonomic classification.</title>
        <authorList>
            <person name="Goeker M."/>
        </authorList>
    </citation>
    <scope>NUCLEOTIDE SEQUENCE</scope>
    <source>
        <strain evidence="3">DSM 23564</strain>
    </source>
</reference>
<dbReference type="InterPro" id="IPR016162">
    <property type="entry name" value="Ald_DH_N"/>
</dbReference>
<organism evidence="3 4">
    <name type="scientific">Halorubrum alkaliphilum</name>
    <dbReference type="NCBI Taxonomy" id="261290"/>
    <lineage>
        <taxon>Archaea</taxon>
        <taxon>Methanobacteriati</taxon>
        <taxon>Methanobacteriota</taxon>
        <taxon>Stenosarchaea group</taxon>
        <taxon>Halobacteria</taxon>
        <taxon>Halobacteriales</taxon>
        <taxon>Haloferacaceae</taxon>
        <taxon>Halorubrum</taxon>
    </lineage>
</organism>
<dbReference type="InterPro" id="IPR015590">
    <property type="entry name" value="Aldehyde_DH_dom"/>
</dbReference>
<dbReference type="InterPro" id="IPR016163">
    <property type="entry name" value="Ald_DH_C"/>
</dbReference>
<keyword evidence="3" id="KW-0560">Oxidoreductase</keyword>
<proteinExistence type="predicted"/>
<dbReference type="Pfam" id="PF00171">
    <property type="entry name" value="Aldedh"/>
    <property type="match status" value="1"/>
</dbReference>
<dbReference type="RefSeq" id="WP_209483770.1">
    <property type="nucleotide sequence ID" value="NZ_JAGGKQ010000005.1"/>
</dbReference>
<dbReference type="Proteomes" id="UP000823588">
    <property type="component" value="Unassembled WGS sequence"/>
</dbReference>
<feature type="region of interest" description="Disordered" evidence="1">
    <location>
        <begin position="441"/>
        <end position="463"/>
    </location>
</feature>
<evidence type="ECO:0000256" key="1">
    <source>
        <dbReference type="SAM" id="MobiDB-lite"/>
    </source>
</evidence>
<dbReference type="OrthoDB" id="275498at2157"/>
<evidence type="ECO:0000259" key="2">
    <source>
        <dbReference type="Pfam" id="PF00171"/>
    </source>
</evidence>
<protein>
    <submittedName>
        <fullName evidence="3">Sulfoacetaldehyde dehydrogenase</fullName>
        <ecNumber evidence="3">1.2.1.81</ecNumber>
    </submittedName>
</protein>
<dbReference type="EC" id="1.2.1.81" evidence="3"/>
<feature type="domain" description="Aldehyde dehydrogenase" evidence="2">
    <location>
        <begin position="9"/>
        <end position="202"/>
    </location>
</feature>
<dbReference type="AlphaFoldDB" id="A0A8T4GC47"/>
<comment type="caution">
    <text evidence="3">The sequence shown here is derived from an EMBL/GenBank/DDBJ whole genome shotgun (WGS) entry which is preliminary data.</text>
</comment>
<keyword evidence="4" id="KW-1185">Reference proteome</keyword>
<dbReference type="InterPro" id="IPR016161">
    <property type="entry name" value="Ald_DH/histidinol_DH"/>
</dbReference>
<dbReference type="GO" id="GO:0016620">
    <property type="term" value="F:oxidoreductase activity, acting on the aldehyde or oxo group of donors, NAD or NADP as acceptor"/>
    <property type="evidence" value="ECO:0007669"/>
    <property type="project" value="InterPro"/>
</dbReference>
<dbReference type="Gene3D" id="3.40.309.10">
    <property type="entry name" value="Aldehyde Dehydrogenase, Chain A, domain 2"/>
    <property type="match status" value="1"/>
</dbReference>
<evidence type="ECO:0000313" key="3">
    <source>
        <dbReference type="EMBL" id="MBP1922008.1"/>
    </source>
</evidence>
<sequence>MNGDATTETGSDGRVASVVADARSAGAEFANADERTVFRVVDSVGETLADPETAARFGRLAADETGRGHPGAKAEKIATAIGGARRDVRTESTVGVVDRDDRAGTLTIARPVGVVGTAVPSTHPVVVPAVVSLFALAGRNPIVFAPSPSTIETCDVVVGTIRDALADVGVPPELVSTVPAPPSKPATDSLFESADMVCAPGSAATVAAGQRCGTPNYCTSADGLVAVADGTVPAAEVATSVAVGATYDFGAHPAADAALVTTSDARADVISELRSEGGYVLSERETDALRTLVSRDGTVPESTRGCSPRWLTTELDVPPDARTAAFLVVDPVDRDDPLATLPGIPGITVHERDGFGSALSLAADLGGSHAAAVHTTRQRRVKRAVEVLRVGRIVVNQPGIATIGSPENGFAFAPVIGGGADEGSQLDGGLTVDDFVETTPVATDVEPTERSGRSGVNETWRGP</sequence>
<dbReference type="Gene3D" id="3.40.605.10">
    <property type="entry name" value="Aldehyde Dehydrogenase, Chain A, domain 1"/>
    <property type="match status" value="1"/>
</dbReference>
<dbReference type="SUPFAM" id="SSF53720">
    <property type="entry name" value="ALDH-like"/>
    <property type="match status" value="1"/>
</dbReference>